<dbReference type="EMBL" id="AP035785">
    <property type="protein sequence ID" value="BFO70783.1"/>
    <property type="molecule type" value="Genomic_DNA"/>
</dbReference>
<dbReference type="AlphaFoldDB" id="A0AB33IMS9"/>
<proteinExistence type="predicted"/>
<protein>
    <submittedName>
        <fullName evidence="1">Uncharacterized protein</fullName>
    </submittedName>
</protein>
<reference evidence="1" key="1">
    <citation type="submission" date="2024-07" db="EMBL/GenBank/DDBJ databases">
        <title>Complete genome sequence of Prevotella sp. YM-2024 GTC17253.</title>
        <authorList>
            <person name="Hayashi M."/>
            <person name="Muto Y."/>
            <person name="Tanaka K."/>
            <person name="Niwa H."/>
        </authorList>
    </citation>
    <scope>NUCLEOTIDE SEQUENCE</scope>
    <source>
        <strain evidence="1">GTC17253</strain>
    </source>
</reference>
<sequence length="80" mass="9494">MEKKRIYRVHTQYIFNGVYEVVAENREEAQQKVREDCGLVMGGNIHSTLPEEEVDWNFDIHPDVKIGRITLRKKEKRHKG</sequence>
<evidence type="ECO:0000313" key="1">
    <source>
        <dbReference type="EMBL" id="BFO70783.1"/>
    </source>
</evidence>
<gene>
    <name evidence="1" type="ORF">GTC17253_07490</name>
</gene>
<name>A0AB33IMS9_9BACT</name>
<accession>A0AB33IMS9</accession>
<organism evidence="1">
    <name type="scientific">Prevotella sp. GTC17253</name>
    <dbReference type="NCBI Taxonomy" id="3236793"/>
    <lineage>
        <taxon>Bacteria</taxon>
        <taxon>Pseudomonadati</taxon>
        <taxon>Bacteroidota</taxon>
        <taxon>Bacteroidia</taxon>
        <taxon>Bacteroidales</taxon>
        <taxon>Prevotellaceae</taxon>
        <taxon>Prevotella</taxon>
    </lineage>
</organism>